<protein>
    <recommendedName>
        <fullName evidence="2">Mitochondria-eating protein C-terminal domain-containing protein</fullName>
    </recommendedName>
</protein>
<comment type="caution">
    <text evidence="3">The sequence shown here is derived from an EMBL/GenBank/DDBJ whole genome shotgun (WGS) entry which is preliminary data.</text>
</comment>
<dbReference type="AlphaFoldDB" id="X6NEZ0"/>
<sequence length="396" mass="46937">MDQKLIRNLLDASKAEKEKIEMLMNLIKMATNTSEPSKDLEETKEKLQRMGCTNDERHTLKALLGMRHNFALQRQVLEKEIEILKSNPYPTHCIRYFRMHADAHHSLQISIYRGVHRRWRENSQNSVNKRKKKKKKANNNNNQKAQLAVMKWLETEQKRWTKLERLQKCHELLFDLLHAAYDTVHRYRTTIYNTVADILGISYIVSTASAITNTHSDEKHDQYVEQRQVQTQKELTQYMCRSYLRQYYTELFHYYQTKLEGPNQCQLTLQNWIQANSRNGQSSQLPLKDGIKIVIRIDKEQKIKNRNVSEIIAQFIENAKKWSWCAILQVPELELFPKLFTIVNKGEERVRFNENIHKKSFGSENKSQLILYCVWPSLSRRGDPVKNTFIEVVVRD</sequence>
<accession>X6NEZ0</accession>
<reference evidence="3 4" key="1">
    <citation type="journal article" date="2013" name="Curr. Biol.">
        <title>The Genome of the Foraminiferan Reticulomyxa filosa.</title>
        <authorList>
            <person name="Glockner G."/>
            <person name="Hulsmann N."/>
            <person name="Schleicher M."/>
            <person name="Noegel A.A."/>
            <person name="Eichinger L."/>
            <person name="Gallinger C."/>
            <person name="Pawlowski J."/>
            <person name="Sierra R."/>
            <person name="Euteneuer U."/>
            <person name="Pillet L."/>
            <person name="Moustafa A."/>
            <person name="Platzer M."/>
            <person name="Groth M."/>
            <person name="Szafranski K."/>
            <person name="Schliwa M."/>
        </authorList>
    </citation>
    <scope>NUCLEOTIDE SEQUENCE [LARGE SCALE GENOMIC DNA]</scope>
</reference>
<feature type="region of interest" description="Disordered" evidence="1">
    <location>
        <begin position="120"/>
        <end position="141"/>
    </location>
</feature>
<dbReference type="Pfam" id="PF16026">
    <property type="entry name" value="MIEAP"/>
    <property type="match status" value="1"/>
</dbReference>
<evidence type="ECO:0000313" key="4">
    <source>
        <dbReference type="Proteomes" id="UP000023152"/>
    </source>
</evidence>
<dbReference type="InterPro" id="IPR031981">
    <property type="entry name" value="MIEAP_C"/>
</dbReference>
<dbReference type="Proteomes" id="UP000023152">
    <property type="component" value="Unassembled WGS sequence"/>
</dbReference>
<feature type="domain" description="Mitochondria-eating protein C-terminal" evidence="2">
    <location>
        <begin position="235"/>
        <end position="383"/>
    </location>
</feature>
<proteinExistence type="predicted"/>
<organism evidence="3 4">
    <name type="scientific">Reticulomyxa filosa</name>
    <dbReference type="NCBI Taxonomy" id="46433"/>
    <lineage>
        <taxon>Eukaryota</taxon>
        <taxon>Sar</taxon>
        <taxon>Rhizaria</taxon>
        <taxon>Retaria</taxon>
        <taxon>Foraminifera</taxon>
        <taxon>Monothalamids</taxon>
        <taxon>Reticulomyxidae</taxon>
        <taxon>Reticulomyxa</taxon>
    </lineage>
</organism>
<feature type="compositionally biased region" description="Basic residues" evidence="1">
    <location>
        <begin position="128"/>
        <end position="137"/>
    </location>
</feature>
<evidence type="ECO:0000256" key="1">
    <source>
        <dbReference type="SAM" id="MobiDB-lite"/>
    </source>
</evidence>
<gene>
    <name evidence="3" type="ORF">RFI_13273</name>
</gene>
<dbReference type="EMBL" id="ASPP01009622">
    <property type="protein sequence ID" value="ETO23887.1"/>
    <property type="molecule type" value="Genomic_DNA"/>
</dbReference>
<evidence type="ECO:0000313" key="3">
    <source>
        <dbReference type="EMBL" id="ETO23887.1"/>
    </source>
</evidence>
<evidence type="ECO:0000259" key="2">
    <source>
        <dbReference type="Pfam" id="PF16026"/>
    </source>
</evidence>
<name>X6NEZ0_RETFI</name>
<keyword evidence="4" id="KW-1185">Reference proteome</keyword>